<dbReference type="AlphaFoldDB" id="A0A1G1XAT3"/>
<organism evidence="1 2">
    <name type="scientific">Candidatus Andersenbacteria bacterium RIFCSPHIGHO2_12_FULL_45_11b</name>
    <dbReference type="NCBI Taxonomy" id="1797282"/>
    <lineage>
        <taxon>Bacteria</taxon>
        <taxon>Candidatus Anderseniibacteriota</taxon>
    </lineage>
</organism>
<accession>A0A1G1XAT3</accession>
<comment type="caution">
    <text evidence="1">The sequence shown here is derived from an EMBL/GenBank/DDBJ whole genome shotgun (WGS) entry which is preliminary data.</text>
</comment>
<gene>
    <name evidence="1" type="ORF">A3E36_03950</name>
</gene>
<reference evidence="1 2" key="1">
    <citation type="journal article" date="2016" name="Nat. Commun.">
        <title>Thousands of microbial genomes shed light on interconnected biogeochemical processes in an aquifer system.</title>
        <authorList>
            <person name="Anantharaman K."/>
            <person name="Brown C.T."/>
            <person name="Hug L.A."/>
            <person name="Sharon I."/>
            <person name="Castelle C.J."/>
            <person name="Probst A.J."/>
            <person name="Thomas B.C."/>
            <person name="Singh A."/>
            <person name="Wilkins M.J."/>
            <person name="Karaoz U."/>
            <person name="Brodie E.L."/>
            <person name="Williams K.H."/>
            <person name="Hubbard S.S."/>
            <person name="Banfield J.F."/>
        </authorList>
    </citation>
    <scope>NUCLEOTIDE SEQUENCE [LARGE SCALE GENOMIC DNA]</scope>
</reference>
<dbReference type="EMBL" id="MHHS01000030">
    <property type="protein sequence ID" value="OGY36700.1"/>
    <property type="molecule type" value="Genomic_DNA"/>
</dbReference>
<sequence length="198" mass="22709">MVMKYSTLNLGQIEALGNILGGEDNIVDILRGNIKVTLERVSFPVWMTVEIGGHPKEELVPLLERDGFFVSDWAKYMMRQDAFTTLPEQQKLKLARCKVRDLGFTERPTTAQLQQRVKERGGKLCPAELGPHLRRQLKDQRNGDIFWLVMEQIADSRGDPRVFELYRDDDGERWLDGSCVNPGVRWLLGHEVVFVLAN</sequence>
<name>A0A1G1XAT3_9BACT</name>
<dbReference type="Proteomes" id="UP000177941">
    <property type="component" value="Unassembled WGS sequence"/>
</dbReference>
<evidence type="ECO:0000313" key="2">
    <source>
        <dbReference type="Proteomes" id="UP000177941"/>
    </source>
</evidence>
<proteinExistence type="predicted"/>
<protein>
    <submittedName>
        <fullName evidence="1">Uncharacterized protein</fullName>
    </submittedName>
</protein>
<evidence type="ECO:0000313" key="1">
    <source>
        <dbReference type="EMBL" id="OGY36700.1"/>
    </source>
</evidence>